<reference evidence="1" key="1">
    <citation type="submission" date="2022-08" db="EMBL/GenBank/DDBJ databases">
        <title>Genome Sequence of Fusarium decemcellulare.</title>
        <authorList>
            <person name="Buettner E."/>
        </authorList>
    </citation>
    <scope>NUCLEOTIDE SEQUENCE</scope>
    <source>
        <strain evidence="1">Babe19</strain>
    </source>
</reference>
<organism evidence="1 2">
    <name type="scientific">Fusarium decemcellulare</name>
    <dbReference type="NCBI Taxonomy" id="57161"/>
    <lineage>
        <taxon>Eukaryota</taxon>
        <taxon>Fungi</taxon>
        <taxon>Dikarya</taxon>
        <taxon>Ascomycota</taxon>
        <taxon>Pezizomycotina</taxon>
        <taxon>Sordariomycetes</taxon>
        <taxon>Hypocreomycetidae</taxon>
        <taxon>Hypocreales</taxon>
        <taxon>Nectriaceae</taxon>
        <taxon>Fusarium</taxon>
        <taxon>Fusarium decemcellulare species complex</taxon>
    </lineage>
</organism>
<sequence>MPMPTFSSIWTQLRPTEPEFTEKDLPNLAGKPTTSFIGQIYIVTGGNSGIGKELARMLYSRNGTIYVGARSEEKAKRAIDDIRRAEPSSTGALVFLHLDLADLRSIKNSVESFTLRENRLDVLFNNAGIQAPGGGC</sequence>
<gene>
    <name evidence="1" type="ORF">NM208_g16140</name>
</gene>
<accession>A0ACC1REG4</accession>
<dbReference type="Proteomes" id="UP001148629">
    <property type="component" value="Unassembled WGS sequence"/>
</dbReference>
<protein>
    <submittedName>
        <fullName evidence="1">Uncharacterized protein</fullName>
    </submittedName>
</protein>
<keyword evidence="2" id="KW-1185">Reference proteome</keyword>
<name>A0ACC1REG4_9HYPO</name>
<dbReference type="EMBL" id="JANRMS010004786">
    <property type="protein sequence ID" value="KAJ3505912.1"/>
    <property type="molecule type" value="Genomic_DNA"/>
</dbReference>
<comment type="caution">
    <text evidence="1">The sequence shown here is derived from an EMBL/GenBank/DDBJ whole genome shotgun (WGS) entry which is preliminary data.</text>
</comment>
<evidence type="ECO:0000313" key="1">
    <source>
        <dbReference type="EMBL" id="KAJ3505912.1"/>
    </source>
</evidence>
<evidence type="ECO:0000313" key="2">
    <source>
        <dbReference type="Proteomes" id="UP001148629"/>
    </source>
</evidence>
<proteinExistence type="predicted"/>